<dbReference type="GO" id="GO:0005576">
    <property type="term" value="C:extracellular region"/>
    <property type="evidence" value="ECO:0007669"/>
    <property type="project" value="Ensembl"/>
</dbReference>
<dbReference type="GO" id="GO:0042407">
    <property type="term" value="P:cristae formation"/>
    <property type="evidence" value="ECO:0007669"/>
    <property type="project" value="Ensembl"/>
</dbReference>
<dbReference type="AlphaFoldDB" id="A0A8I5NXX5"/>
<dbReference type="Pfam" id="PF09769">
    <property type="entry name" value="ApoO"/>
    <property type="match status" value="1"/>
</dbReference>
<dbReference type="GO" id="GO:0005829">
    <property type="term" value="C:cytosol"/>
    <property type="evidence" value="ECO:0007669"/>
    <property type="project" value="Ensembl"/>
</dbReference>
<dbReference type="GeneTree" id="ENSGT00530000063666"/>
<keyword evidence="6 7" id="KW-0472">Membrane</keyword>
<reference evidence="8" key="2">
    <citation type="submission" date="2025-08" db="UniProtKB">
        <authorList>
            <consortium name="Ensembl"/>
        </authorList>
    </citation>
    <scope>IDENTIFICATION</scope>
</reference>
<reference evidence="8 9" key="1">
    <citation type="submission" date="2012-03" db="EMBL/GenBank/DDBJ databases">
        <title>Whole Genome Assembly of Papio anubis.</title>
        <authorList>
            <person name="Liu Y.L."/>
            <person name="Abraham K.A."/>
            <person name="Akbar H.A."/>
            <person name="Ali S.A."/>
            <person name="Anosike U.A."/>
            <person name="Aqrawi P.A."/>
            <person name="Arias F.A."/>
            <person name="Attaway T.A."/>
            <person name="Awwad R.A."/>
            <person name="Babu C.B."/>
            <person name="Bandaranaike D.B."/>
            <person name="Battles P.B."/>
            <person name="Bell A.B."/>
            <person name="Beltran B.B."/>
            <person name="Berhane-Mersha D.B."/>
            <person name="Bess C.B."/>
            <person name="Bickham C.B."/>
            <person name="Bolden T.B."/>
            <person name="Carter K.C."/>
            <person name="Chau D.C."/>
            <person name="Chavez A.C."/>
            <person name="Clerc-Blankenburg K.C."/>
            <person name="Coyle M.C."/>
            <person name="Dao M.D."/>
            <person name="Davila M.L.D."/>
            <person name="Davy-Carroll L.D."/>
            <person name="Denson S.D."/>
            <person name="Dinh H.D."/>
            <person name="Fernandez S.F."/>
            <person name="Fernando P.F."/>
            <person name="Forbes L.F."/>
            <person name="Francis C.F."/>
            <person name="Francisco L.F."/>
            <person name="Fu Q.F."/>
            <person name="Garcia-Iii R.G."/>
            <person name="Garrett T.G."/>
            <person name="Gross S.G."/>
            <person name="Gubbala S.G."/>
            <person name="Hirani K.H."/>
            <person name="Hogues M.H."/>
            <person name="Hollins B.H."/>
            <person name="Jackson L.J."/>
            <person name="Javaid M.J."/>
            <person name="Jhangiani S.J."/>
            <person name="Johnson A.J."/>
            <person name="Johnson B.J."/>
            <person name="Jones J.J."/>
            <person name="Joshi V.J."/>
            <person name="Kalu J.K."/>
            <person name="Khan N.K."/>
            <person name="Korchina V.K."/>
            <person name="Kovar C.K."/>
            <person name="Lago L.L."/>
            <person name="Lara F.L."/>
            <person name="Le T.-K.L."/>
            <person name="Lee S.L."/>
            <person name="Legall-Iii F.L."/>
            <person name="Lemon S.L."/>
            <person name="Liu J.L."/>
            <person name="Liu Y.-S.L."/>
            <person name="Liyanage D.L."/>
            <person name="Lopez J.L."/>
            <person name="Lorensuhewa L.L."/>
            <person name="Mata R.M."/>
            <person name="Mathew T.M."/>
            <person name="Mercado C.M."/>
            <person name="Mercado I.M."/>
            <person name="Morales K.M."/>
            <person name="Morgan M.M."/>
            <person name="Munidasa M.M."/>
            <person name="Ngo D.N."/>
            <person name="Nguyen L.N."/>
            <person name="Nguyen T.N."/>
            <person name="Nguyen N.N."/>
            <person name="Obregon M.O."/>
            <person name="Okwuonu G.O."/>
            <person name="Ongeri F.O."/>
            <person name="Onwere C.O."/>
            <person name="Osifeso I.O."/>
            <person name="Parra A.P."/>
            <person name="Patil S.P."/>
            <person name="Perez A.P."/>
            <person name="Perez Y.P."/>
            <person name="Pham C.P."/>
            <person name="Pu L.-L.P."/>
            <person name="Puazo M.P."/>
            <person name="Quiroz J.Q."/>
            <person name="Rouhana J.R."/>
            <person name="Ruiz M.R."/>
            <person name="Ruiz S.-J.R."/>
            <person name="Saada N.S."/>
            <person name="Santibanez J.S."/>
            <person name="Scheel M.S."/>
            <person name="Schneider B.S."/>
            <person name="Simmons D.S."/>
            <person name="Sisson I.S."/>
            <person name="Tang L.-Y.T."/>
            <person name="Thornton R.T."/>
            <person name="Tisius J.T."/>
            <person name="Toledanes G.T."/>
            <person name="Trejos Z.T."/>
            <person name="Usmani K.U."/>
            <person name="Varghese R.V."/>
            <person name="Vattathil S.V."/>
            <person name="Vee V.V."/>
            <person name="Walker D.W."/>
            <person name="Weissenberger G.W."/>
            <person name="White C.W."/>
            <person name="Williams A.W."/>
            <person name="Woodworth J.W."/>
            <person name="Wright R.W."/>
            <person name="Zhu Y.Z."/>
            <person name="Han Y.H."/>
            <person name="Newsham I.N."/>
            <person name="Nazareth L.N."/>
            <person name="Worley K.W."/>
            <person name="Muzny D.M."/>
            <person name="Rogers J.R."/>
            <person name="Gibbs R.G."/>
        </authorList>
    </citation>
    <scope>NUCLEOTIDE SEQUENCE [LARGE SCALE GENOMIC DNA]</scope>
</reference>
<organism evidence="8 9">
    <name type="scientific">Papio anubis</name>
    <name type="common">Olive baboon</name>
    <dbReference type="NCBI Taxonomy" id="9555"/>
    <lineage>
        <taxon>Eukaryota</taxon>
        <taxon>Metazoa</taxon>
        <taxon>Chordata</taxon>
        <taxon>Craniata</taxon>
        <taxon>Vertebrata</taxon>
        <taxon>Euteleostomi</taxon>
        <taxon>Mammalia</taxon>
        <taxon>Eutheria</taxon>
        <taxon>Euarchontoglires</taxon>
        <taxon>Primates</taxon>
        <taxon>Haplorrhini</taxon>
        <taxon>Catarrhini</taxon>
        <taxon>Cercopithecidae</taxon>
        <taxon>Cercopithecinae</taxon>
        <taxon>Papio</taxon>
    </lineage>
</organism>
<dbReference type="InterPro" id="IPR019166">
    <property type="entry name" value="MIC26/MIC27"/>
</dbReference>
<evidence type="ECO:0000256" key="3">
    <source>
        <dbReference type="ARBA" id="ARBA00022692"/>
    </source>
</evidence>
<evidence type="ECO:0000313" key="9">
    <source>
        <dbReference type="Proteomes" id="UP000028761"/>
    </source>
</evidence>
<accession>A0A8I5NXX5</accession>
<dbReference type="GO" id="GO:0005789">
    <property type="term" value="C:endoplasmic reticulum membrane"/>
    <property type="evidence" value="ECO:0007669"/>
    <property type="project" value="Ensembl"/>
</dbReference>
<evidence type="ECO:0000256" key="7">
    <source>
        <dbReference type="RuleBase" id="RU363021"/>
    </source>
</evidence>
<comment type="similarity">
    <text evidence="2">Belongs to the apolipoprotein O/MICOS complex subunit Mic27 family.</text>
</comment>
<proteinExistence type="inferred from homology"/>
<feature type="transmembrane region" description="Helical" evidence="7">
    <location>
        <begin position="190"/>
        <end position="208"/>
    </location>
</feature>
<dbReference type="GO" id="GO:0000139">
    <property type="term" value="C:Golgi membrane"/>
    <property type="evidence" value="ECO:0007669"/>
    <property type="project" value="Ensembl"/>
</dbReference>
<name>A0A8I5NXX5_PAPAN</name>
<dbReference type="PANTHER" id="PTHR14564">
    <property type="entry name" value="MICOS COMPLEX SUBUNIT MIC26 / MIC27 FAMILY MEMBER"/>
    <property type="match status" value="1"/>
</dbReference>
<evidence type="ECO:0000256" key="2">
    <source>
        <dbReference type="ARBA" id="ARBA00010904"/>
    </source>
</evidence>
<comment type="function">
    <text evidence="7">Component of the MICOS complex, a large protein complex of the mitochondrial inner membrane that plays crucial roles in the maintenance of crista junctions, inner membrane architecture, and formation of contact sites to the outer membrane.</text>
</comment>
<evidence type="ECO:0000313" key="8">
    <source>
        <dbReference type="Ensembl" id="ENSPANP00000059871.1"/>
    </source>
</evidence>
<keyword evidence="7" id="KW-0999">Mitochondrion inner membrane</keyword>
<reference evidence="8" key="3">
    <citation type="submission" date="2025-09" db="UniProtKB">
        <authorList>
            <consortium name="Ensembl"/>
        </authorList>
    </citation>
    <scope>IDENTIFICATION</scope>
</reference>
<comment type="subunit">
    <text evidence="7">Component of the mitochondrial contact site and cristae organizing system (MICOS) complex.</text>
</comment>
<sequence length="285" mass="31804">MVGVALSRWKQSQKGYGVGRWFSPGVRPLSSRAVLRLPSAKLCVVLPFCCWWPAGVCQCVLLLVCSSSPLLLLTSSCLCALLPVIQRSVGPASLSLLTFKVYAAPKKDSPPKNSVKVDELSLYSVPEGQSKYVEEARSQLEESISQLRHYCEPYTTWCQETYSQTKPKMQNLVQWGLDSYDYLQNAPPGFFPRLGVIGFAGLIGLLLARGSKIKKLVYPPGFMGLAASLYYPQQAIVFAQVSGERLYDWGLRGYIVIEDLWKENFQKEKLDQTSVIFCDIILQAN</sequence>
<dbReference type="InterPro" id="IPR033182">
    <property type="entry name" value="MIC26/MIC27_animal"/>
</dbReference>
<evidence type="ECO:0000256" key="1">
    <source>
        <dbReference type="ARBA" id="ARBA00004325"/>
    </source>
</evidence>
<feature type="transmembrane region" description="Helical" evidence="7">
    <location>
        <begin position="44"/>
        <end position="63"/>
    </location>
</feature>
<keyword evidence="5 7" id="KW-0496">Mitochondrion</keyword>
<gene>
    <name evidence="8" type="primary">APOO</name>
</gene>
<comment type="subcellular location">
    <subcellularLocation>
        <location evidence="7">Mitochondrion inner membrane</location>
    </subcellularLocation>
    <subcellularLocation>
        <location evidence="1">Mitochondrion membrane</location>
    </subcellularLocation>
</comment>
<evidence type="ECO:0000256" key="6">
    <source>
        <dbReference type="ARBA" id="ARBA00023136"/>
    </source>
</evidence>
<keyword evidence="9" id="KW-1185">Reference proteome</keyword>
<keyword evidence="3 7" id="KW-0812">Transmembrane</keyword>
<keyword evidence="4 7" id="KW-1133">Transmembrane helix</keyword>
<dbReference type="Proteomes" id="UP000028761">
    <property type="component" value="Chromosome X"/>
</dbReference>
<protein>
    <recommendedName>
        <fullName evidence="7">MICOS complex subunit</fullName>
    </recommendedName>
</protein>
<dbReference type="GO" id="GO:0061617">
    <property type="term" value="C:MICOS complex"/>
    <property type="evidence" value="ECO:0007669"/>
    <property type="project" value="UniProtKB-UniRule"/>
</dbReference>
<evidence type="ECO:0000256" key="4">
    <source>
        <dbReference type="ARBA" id="ARBA00022989"/>
    </source>
</evidence>
<dbReference type="OMA" id="KVYASQK"/>
<evidence type="ECO:0000256" key="5">
    <source>
        <dbReference type="ARBA" id="ARBA00023128"/>
    </source>
</evidence>
<dbReference type="Ensembl" id="ENSPANT00000073157.1">
    <property type="protein sequence ID" value="ENSPANP00000059871.1"/>
    <property type="gene ID" value="ENSPANG00000009164.3"/>
</dbReference>